<organism evidence="8 9">
    <name type="scientific">Postechiella marina</name>
    <dbReference type="NCBI Taxonomy" id="943941"/>
    <lineage>
        <taxon>Bacteria</taxon>
        <taxon>Pseudomonadati</taxon>
        <taxon>Bacteroidota</taxon>
        <taxon>Flavobacteriia</taxon>
        <taxon>Flavobacteriales</taxon>
        <taxon>Flavobacteriaceae</taxon>
        <taxon>Postechiella</taxon>
    </lineage>
</organism>
<keyword evidence="5 6" id="KW-0472">Membrane</keyword>
<comment type="caution">
    <text evidence="8">The sequence shown here is derived from an EMBL/GenBank/DDBJ whole genome shotgun (WGS) entry which is preliminary data.</text>
</comment>
<evidence type="ECO:0000256" key="6">
    <source>
        <dbReference type="SAM" id="Phobius"/>
    </source>
</evidence>
<dbReference type="RefSeq" id="WP_344788681.1">
    <property type="nucleotide sequence ID" value="NZ_BAABCA010000005.1"/>
</dbReference>
<dbReference type="Pfam" id="PF01381">
    <property type="entry name" value="HTH_3"/>
    <property type="match status" value="1"/>
</dbReference>
<evidence type="ECO:0000313" key="9">
    <source>
        <dbReference type="Proteomes" id="UP001501496"/>
    </source>
</evidence>
<dbReference type="SUPFAM" id="SSF47413">
    <property type="entry name" value="lambda repressor-like DNA-binding domains"/>
    <property type="match status" value="1"/>
</dbReference>
<accession>A0ABP8CD30</accession>
<proteinExistence type="predicted"/>
<feature type="transmembrane region" description="Helical" evidence="6">
    <location>
        <begin position="121"/>
        <end position="141"/>
    </location>
</feature>
<keyword evidence="4" id="KW-0238">DNA-binding</keyword>
<keyword evidence="2 6" id="KW-0812">Transmembrane</keyword>
<name>A0ABP8CD30_9FLAO</name>
<dbReference type="InterPro" id="IPR050807">
    <property type="entry name" value="TransReg_Diox_bact_type"/>
</dbReference>
<dbReference type="SMART" id="SM00530">
    <property type="entry name" value="HTH_XRE"/>
    <property type="match status" value="1"/>
</dbReference>
<feature type="domain" description="HTH cro/C1-type" evidence="7">
    <location>
        <begin position="8"/>
        <end position="62"/>
    </location>
</feature>
<evidence type="ECO:0000256" key="1">
    <source>
        <dbReference type="ARBA" id="ARBA00004141"/>
    </source>
</evidence>
<dbReference type="PANTHER" id="PTHR46797:SF1">
    <property type="entry name" value="METHYLPHOSPHONATE SYNTHASE"/>
    <property type="match status" value="1"/>
</dbReference>
<dbReference type="InterPro" id="IPR010982">
    <property type="entry name" value="Lambda_DNA-bd_dom_sf"/>
</dbReference>
<dbReference type="PROSITE" id="PS50943">
    <property type="entry name" value="HTH_CROC1"/>
    <property type="match status" value="1"/>
</dbReference>
<evidence type="ECO:0000256" key="2">
    <source>
        <dbReference type="ARBA" id="ARBA00022692"/>
    </source>
</evidence>
<reference evidence="9" key="1">
    <citation type="journal article" date="2019" name="Int. J. Syst. Evol. Microbiol.">
        <title>The Global Catalogue of Microorganisms (GCM) 10K type strain sequencing project: providing services to taxonomists for standard genome sequencing and annotation.</title>
        <authorList>
            <consortium name="The Broad Institute Genomics Platform"/>
            <consortium name="The Broad Institute Genome Sequencing Center for Infectious Disease"/>
            <person name="Wu L."/>
            <person name="Ma J."/>
        </authorList>
    </citation>
    <scope>NUCLEOTIDE SEQUENCE [LARGE SCALE GENOMIC DNA]</scope>
    <source>
        <strain evidence="9">JCM 17630</strain>
    </source>
</reference>
<dbReference type="InterPro" id="IPR019109">
    <property type="entry name" value="MamF_MmsF"/>
</dbReference>
<evidence type="ECO:0000256" key="3">
    <source>
        <dbReference type="ARBA" id="ARBA00022989"/>
    </source>
</evidence>
<dbReference type="PANTHER" id="PTHR46797">
    <property type="entry name" value="HTH-TYPE TRANSCRIPTIONAL REGULATOR"/>
    <property type="match status" value="1"/>
</dbReference>
<evidence type="ECO:0000256" key="5">
    <source>
        <dbReference type="ARBA" id="ARBA00023136"/>
    </source>
</evidence>
<comment type="subcellular location">
    <subcellularLocation>
        <location evidence="1">Membrane</location>
        <topology evidence="1">Multi-pass membrane protein</topology>
    </subcellularLocation>
</comment>
<dbReference type="Proteomes" id="UP001501496">
    <property type="component" value="Unassembled WGS sequence"/>
</dbReference>
<gene>
    <name evidence="8" type="ORF">GCM10022291_25720</name>
</gene>
<dbReference type="Pfam" id="PF09685">
    <property type="entry name" value="MamF_MmsF"/>
    <property type="match status" value="1"/>
</dbReference>
<dbReference type="InterPro" id="IPR001387">
    <property type="entry name" value="Cro/C1-type_HTH"/>
</dbReference>
<keyword evidence="3 6" id="KW-1133">Transmembrane helix</keyword>
<dbReference type="CDD" id="cd00093">
    <property type="entry name" value="HTH_XRE"/>
    <property type="match status" value="1"/>
</dbReference>
<dbReference type="Gene3D" id="1.10.260.40">
    <property type="entry name" value="lambda repressor-like DNA-binding domains"/>
    <property type="match status" value="1"/>
</dbReference>
<feature type="transmembrane region" description="Helical" evidence="6">
    <location>
        <begin position="153"/>
        <end position="172"/>
    </location>
</feature>
<feature type="transmembrane region" description="Helical" evidence="6">
    <location>
        <begin position="75"/>
        <end position="100"/>
    </location>
</feature>
<protein>
    <recommendedName>
        <fullName evidence="7">HTH cro/C1-type domain-containing protein</fullName>
    </recommendedName>
</protein>
<keyword evidence="9" id="KW-1185">Reference proteome</keyword>
<sequence length="191" mass="21837">MNKIGNKINDARKRKGLTQEELAEASKVNLRTIQRIENNENEPRGKTLLLICNALNINIENLLDSKKENNTNYSIGLHLSVLSMFIIPLGNILIPLIIWVTQKDKINHLKPIGANLLNFQVLWSAVTYLSLILFIVAHIFHITNSFLNFKFLIFFWLISNLINIILPILFAIKTSQGKTHGLYPNILKLIK</sequence>
<evidence type="ECO:0000256" key="4">
    <source>
        <dbReference type="ARBA" id="ARBA00023125"/>
    </source>
</evidence>
<evidence type="ECO:0000259" key="7">
    <source>
        <dbReference type="PROSITE" id="PS50943"/>
    </source>
</evidence>
<evidence type="ECO:0000313" key="8">
    <source>
        <dbReference type="EMBL" id="GAA4237782.1"/>
    </source>
</evidence>
<dbReference type="EMBL" id="BAABCA010000005">
    <property type="protein sequence ID" value="GAA4237782.1"/>
    <property type="molecule type" value="Genomic_DNA"/>
</dbReference>